<dbReference type="EMBL" id="NOXX01000203">
    <property type="protein sequence ID" value="OYQ43471.1"/>
    <property type="molecule type" value="Genomic_DNA"/>
</dbReference>
<evidence type="ECO:0000259" key="1">
    <source>
        <dbReference type="Pfam" id="PF00535"/>
    </source>
</evidence>
<gene>
    <name evidence="2" type="ORF">CHX27_09975</name>
</gene>
<dbReference type="InterPro" id="IPR001173">
    <property type="entry name" value="Glyco_trans_2-like"/>
</dbReference>
<dbReference type="PANTHER" id="PTHR43685">
    <property type="entry name" value="GLYCOSYLTRANSFERASE"/>
    <property type="match status" value="1"/>
</dbReference>
<evidence type="ECO:0000313" key="3">
    <source>
        <dbReference type="Proteomes" id="UP000216035"/>
    </source>
</evidence>
<evidence type="ECO:0000313" key="2">
    <source>
        <dbReference type="EMBL" id="OYQ43471.1"/>
    </source>
</evidence>
<organism evidence="2 3">
    <name type="scientific">Flavobacterium aurantiibacter</name>
    <dbReference type="NCBI Taxonomy" id="2023067"/>
    <lineage>
        <taxon>Bacteria</taxon>
        <taxon>Pseudomonadati</taxon>
        <taxon>Bacteroidota</taxon>
        <taxon>Flavobacteriia</taxon>
        <taxon>Flavobacteriales</taxon>
        <taxon>Flavobacteriaceae</taxon>
        <taxon>Flavobacterium</taxon>
    </lineage>
</organism>
<proteinExistence type="predicted"/>
<dbReference type="OrthoDB" id="6307329at2"/>
<dbReference type="Pfam" id="PF00535">
    <property type="entry name" value="Glycos_transf_2"/>
    <property type="match status" value="1"/>
</dbReference>
<name>A0A255ZPX5_9FLAO</name>
<sequence>MKRLYAIKNIDYTTVISGKRILKANYLKFFRILHADKCIIFKSLFMPFFSVIMPLYNKEAFVLEAVNSVLQQTFTDFELLVVDDASTDNSVAVVSEITDNRLKIIRNPENLNLPKSRNVGIAAATGTFVAFLDSDDKWEPNFLAEIFQMTETFPNQVVYATSYFKWFSDSFRGPNAALNRENRTQIITNFFEKAVGESPYCSSSLAIRKDKMQALGGYNEAVTFGEDIDLCIRLHAIHPLVFNPKPLAWYRQNESGQMTMSSISKKVHTPFSNYEKDFGNVPGLKKYLNFHRYALLMAAIREKNDLVANKYQLEIDLRDLDFKRKLLCVMSRTLVRWALRFRELRNRG</sequence>
<accession>A0A255ZPX5</accession>
<dbReference type="PANTHER" id="PTHR43685:SF2">
    <property type="entry name" value="GLYCOSYLTRANSFERASE 2-LIKE DOMAIN-CONTAINING PROTEIN"/>
    <property type="match status" value="1"/>
</dbReference>
<dbReference type="AlphaFoldDB" id="A0A255ZPX5"/>
<dbReference type="Proteomes" id="UP000216035">
    <property type="component" value="Unassembled WGS sequence"/>
</dbReference>
<protein>
    <recommendedName>
        <fullName evidence="1">Glycosyltransferase 2-like domain-containing protein</fullName>
    </recommendedName>
</protein>
<dbReference type="InterPro" id="IPR050834">
    <property type="entry name" value="Glycosyltransf_2"/>
</dbReference>
<comment type="caution">
    <text evidence="2">The sequence shown here is derived from an EMBL/GenBank/DDBJ whole genome shotgun (WGS) entry which is preliminary data.</text>
</comment>
<reference evidence="2 3" key="1">
    <citation type="submission" date="2017-07" db="EMBL/GenBank/DDBJ databases">
        <title>Flavobacterium cyanobacteriorum sp. nov., isolated from cyanobacterial aggregates in a eutrophic lake.</title>
        <authorList>
            <person name="Cai H."/>
        </authorList>
    </citation>
    <scope>NUCLEOTIDE SEQUENCE [LARGE SCALE GENOMIC DNA]</scope>
    <source>
        <strain evidence="2 3">TH167</strain>
    </source>
</reference>
<dbReference type="Gene3D" id="3.90.550.10">
    <property type="entry name" value="Spore Coat Polysaccharide Biosynthesis Protein SpsA, Chain A"/>
    <property type="match status" value="1"/>
</dbReference>
<keyword evidence="3" id="KW-1185">Reference proteome</keyword>
<dbReference type="CDD" id="cd00761">
    <property type="entry name" value="Glyco_tranf_GTA_type"/>
    <property type="match status" value="1"/>
</dbReference>
<dbReference type="SUPFAM" id="SSF53448">
    <property type="entry name" value="Nucleotide-diphospho-sugar transferases"/>
    <property type="match status" value="1"/>
</dbReference>
<feature type="domain" description="Glycosyltransferase 2-like" evidence="1">
    <location>
        <begin position="50"/>
        <end position="210"/>
    </location>
</feature>
<dbReference type="InterPro" id="IPR029044">
    <property type="entry name" value="Nucleotide-diphossugar_trans"/>
</dbReference>